<evidence type="ECO:0000256" key="4">
    <source>
        <dbReference type="ARBA" id="ARBA00022989"/>
    </source>
</evidence>
<evidence type="ECO:0000313" key="8">
    <source>
        <dbReference type="EnsemblMetazoa" id="MESCA011249-PA"/>
    </source>
</evidence>
<dbReference type="OMA" id="FIASHWA"/>
<name>T1H4N4_MEGSC</name>
<reference evidence="9" key="1">
    <citation type="submission" date="2013-02" db="EMBL/GenBank/DDBJ databases">
        <authorList>
            <person name="Hughes D."/>
        </authorList>
    </citation>
    <scope>NUCLEOTIDE SEQUENCE</scope>
    <source>
        <strain>Durham</strain>
        <strain evidence="9">NC isolate 2 -- Noor lab</strain>
    </source>
</reference>
<evidence type="ECO:0000256" key="2">
    <source>
        <dbReference type="ARBA" id="ARBA00022692"/>
    </source>
</evidence>
<dbReference type="GO" id="GO:0045087">
    <property type="term" value="P:innate immune response"/>
    <property type="evidence" value="ECO:0007669"/>
    <property type="project" value="TreeGrafter"/>
</dbReference>
<dbReference type="SUPFAM" id="SSF52200">
    <property type="entry name" value="Toll/Interleukin receptor TIR domain"/>
    <property type="match status" value="1"/>
</dbReference>
<keyword evidence="3" id="KW-0732">Signal</keyword>
<dbReference type="EMBL" id="CAQQ02374372">
    <property type="status" value="NOT_ANNOTATED_CDS"/>
    <property type="molecule type" value="Genomic_DNA"/>
</dbReference>
<dbReference type="PANTHER" id="PTHR24365">
    <property type="entry name" value="TOLL-LIKE RECEPTOR"/>
    <property type="match status" value="1"/>
</dbReference>
<evidence type="ECO:0000259" key="7">
    <source>
        <dbReference type="PROSITE" id="PS50104"/>
    </source>
</evidence>
<evidence type="ECO:0000256" key="5">
    <source>
        <dbReference type="ARBA" id="ARBA00023136"/>
    </source>
</evidence>
<keyword evidence="4 6" id="KW-1133">Transmembrane helix</keyword>
<keyword evidence="9" id="KW-1185">Reference proteome</keyword>
<dbReference type="SUPFAM" id="SSF52058">
    <property type="entry name" value="L domain-like"/>
    <property type="match status" value="1"/>
</dbReference>
<dbReference type="SMART" id="SM00255">
    <property type="entry name" value="TIR"/>
    <property type="match status" value="1"/>
</dbReference>
<dbReference type="GO" id="GO:0005886">
    <property type="term" value="C:plasma membrane"/>
    <property type="evidence" value="ECO:0007669"/>
    <property type="project" value="TreeGrafter"/>
</dbReference>
<evidence type="ECO:0000256" key="6">
    <source>
        <dbReference type="SAM" id="Phobius"/>
    </source>
</evidence>
<keyword evidence="2 6" id="KW-0812">Transmembrane</keyword>
<feature type="domain" description="TIR" evidence="7">
    <location>
        <begin position="211"/>
        <end position="346"/>
    </location>
</feature>
<dbReference type="InterPro" id="IPR000157">
    <property type="entry name" value="TIR_dom"/>
</dbReference>
<keyword evidence="5 6" id="KW-0472">Membrane</keyword>
<dbReference type="InterPro" id="IPR035897">
    <property type="entry name" value="Toll_tir_struct_dom_sf"/>
</dbReference>
<dbReference type="Gene3D" id="3.80.10.10">
    <property type="entry name" value="Ribonuclease Inhibitor"/>
    <property type="match status" value="1"/>
</dbReference>
<protein>
    <recommendedName>
        <fullName evidence="7">TIR domain-containing protein</fullName>
    </recommendedName>
</protein>
<dbReference type="EnsemblMetazoa" id="MESCA011249-RA">
    <property type="protein sequence ID" value="MESCA011249-PA"/>
    <property type="gene ID" value="MESCA011249"/>
</dbReference>
<dbReference type="PROSITE" id="PS50104">
    <property type="entry name" value="TIR"/>
    <property type="match status" value="1"/>
</dbReference>
<evidence type="ECO:0000256" key="1">
    <source>
        <dbReference type="ARBA" id="ARBA00004167"/>
    </source>
</evidence>
<dbReference type="PANTHER" id="PTHR24365:SF541">
    <property type="entry name" value="PROTEIN TOLL-RELATED"/>
    <property type="match status" value="1"/>
</dbReference>
<organism evidence="8 9">
    <name type="scientific">Megaselia scalaris</name>
    <name type="common">Humpbacked fly</name>
    <name type="synonym">Phora scalaris</name>
    <dbReference type="NCBI Taxonomy" id="36166"/>
    <lineage>
        <taxon>Eukaryota</taxon>
        <taxon>Metazoa</taxon>
        <taxon>Ecdysozoa</taxon>
        <taxon>Arthropoda</taxon>
        <taxon>Hexapoda</taxon>
        <taxon>Insecta</taxon>
        <taxon>Pterygota</taxon>
        <taxon>Neoptera</taxon>
        <taxon>Endopterygota</taxon>
        <taxon>Diptera</taxon>
        <taxon>Brachycera</taxon>
        <taxon>Muscomorpha</taxon>
        <taxon>Platypezoidea</taxon>
        <taxon>Phoridae</taxon>
        <taxon>Megaseliini</taxon>
        <taxon>Megaselia</taxon>
    </lineage>
</organism>
<proteinExistence type="predicted"/>
<dbReference type="GO" id="GO:0007165">
    <property type="term" value="P:signal transduction"/>
    <property type="evidence" value="ECO:0007669"/>
    <property type="project" value="InterPro"/>
</dbReference>
<dbReference type="HOGENOM" id="CLU_053932_0_0_1"/>
<feature type="transmembrane region" description="Helical" evidence="6">
    <location>
        <begin position="161"/>
        <end position="182"/>
    </location>
</feature>
<dbReference type="Pfam" id="PF01582">
    <property type="entry name" value="TIR"/>
    <property type="match status" value="1"/>
</dbReference>
<dbReference type="STRING" id="36166.T1H4N4"/>
<accession>T1H4N4</accession>
<dbReference type="Gene3D" id="3.40.50.10140">
    <property type="entry name" value="Toll/interleukin-1 receptor homology (TIR) domain"/>
    <property type="match status" value="1"/>
</dbReference>
<evidence type="ECO:0000256" key="3">
    <source>
        <dbReference type="ARBA" id="ARBA00022729"/>
    </source>
</evidence>
<dbReference type="GO" id="GO:0038023">
    <property type="term" value="F:signaling receptor activity"/>
    <property type="evidence" value="ECO:0007669"/>
    <property type="project" value="TreeGrafter"/>
</dbReference>
<comment type="subcellular location">
    <subcellularLocation>
        <location evidence="1">Membrane</location>
        <topology evidence="1">Single-pass membrane protein</topology>
    </subcellularLocation>
</comment>
<evidence type="ECO:0000313" key="9">
    <source>
        <dbReference type="Proteomes" id="UP000015102"/>
    </source>
</evidence>
<dbReference type="PRINTS" id="PR01537">
    <property type="entry name" value="INTRLKN1R1F"/>
</dbReference>
<dbReference type="Proteomes" id="UP000015102">
    <property type="component" value="Unassembled WGS sequence"/>
</dbReference>
<dbReference type="AlphaFoldDB" id="T1H4N4"/>
<reference evidence="8" key="2">
    <citation type="submission" date="2015-06" db="UniProtKB">
        <authorList>
            <consortium name="EnsemblMetazoa"/>
        </authorList>
    </citation>
    <scope>IDENTIFICATION</scope>
</reference>
<dbReference type="InterPro" id="IPR032675">
    <property type="entry name" value="LRR_dom_sf"/>
</dbReference>
<sequence length="366" mass="43270">MRSVYGDIFDSLLNIRRINLSSNKLKAFEFKSFIRTIYKSDGVFKFYEELIRKVGVTNVQLNIPTIEELRTGILKKELDLRNNKLSNLDVDFFKRIEDFDILTYLSGNDWKCNCQDLTFFEIVKNNYFIRDDITCYVNGNNEISTKSTHKDLQDICEESDYSVLVSILAPISALLFILLVMVSFKNEIKVWLFAHNMFVFWIAEDEIDKDRIYDAFICFQERDESFVEQIVNVLENGPNPYRLCLHFRDWIVGDYITKQIVNSVEQSKRTVFIITSNFLDSMWSRLEFRAACAASLREKRPRVIVILCQEMDELGDLDDEIKSYFKTNTYLKWDDKLFWSRLKYALPHKKSADSDEMEMKSLLLDY</sequence>